<organism evidence="1 2">
    <name type="scientific">Ottowia flava</name>
    <dbReference type="NCBI Taxonomy" id="2675430"/>
    <lineage>
        <taxon>Bacteria</taxon>
        <taxon>Pseudomonadati</taxon>
        <taxon>Pseudomonadota</taxon>
        <taxon>Betaproteobacteria</taxon>
        <taxon>Burkholderiales</taxon>
        <taxon>Comamonadaceae</taxon>
        <taxon>Ottowia</taxon>
    </lineage>
</organism>
<feature type="non-terminal residue" evidence="1">
    <location>
        <position position="1"/>
    </location>
</feature>
<evidence type="ECO:0000313" key="2">
    <source>
        <dbReference type="Proteomes" id="UP001597304"/>
    </source>
</evidence>
<gene>
    <name evidence="1" type="ORF">ACFSF0_19210</name>
</gene>
<reference evidence="2" key="1">
    <citation type="journal article" date="2019" name="Int. J. Syst. Evol. Microbiol.">
        <title>The Global Catalogue of Microorganisms (GCM) 10K type strain sequencing project: providing services to taxonomists for standard genome sequencing and annotation.</title>
        <authorList>
            <consortium name="The Broad Institute Genomics Platform"/>
            <consortium name="The Broad Institute Genome Sequencing Center for Infectious Disease"/>
            <person name="Wu L."/>
            <person name="Ma J."/>
        </authorList>
    </citation>
    <scope>NUCLEOTIDE SEQUENCE [LARGE SCALE GENOMIC DNA]</scope>
    <source>
        <strain evidence="2">LMG 29247</strain>
    </source>
</reference>
<evidence type="ECO:0000313" key="1">
    <source>
        <dbReference type="EMBL" id="MFD1712732.1"/>
    </source>
</evidence>
<dbReference type="EMBL" id="JBHUEJ010000047">
    <property type="protein sequence ID" value="MFD1712732.1"/>
    <property type="molecule type" value="Genomic_DNA"/>
</dbReference>
<keyword evidence="2" id="KW-1185">Reference proteome</keyword>
<proteinExistence type="predicted"/>
<dbReference type="Proteomes" id="UP001597304">
    <property type="component" value="Unassembled WGS sequence"/>
</dbReference>
<accession>A0ABW4KY41</accession>
<comment type="caution">
    <text evidence="1">The sequence shown here is derived from an EMBL/GenBank/DDBJ whole genome shotgun (WGS) entry which is preliminary data.</text>
</comment>
<evidence type="ECO:0008006" key="3">
    <source>
        <dbReference type="Google" id="ProtNLM"/>
    </source>
</evidence>
<name>A0ABW4KY41_9BURK</name>
<sequence>TTSAPVLAFRTVTYCTENEETPEGVYDNLTVTTPHGVAHVYARMPAPPARVAAPVPARALEYGAPVPAVRPPAPDNYGDAAELPARGGHLAEARAYSRIAEARQFLIDNGVPAERIRTTRAVVGGARDSQVDFVIAY</sequence>
<protein>
    <recommendedName>
        <fullName evidence="3">PASTA domain-containing protein</fullName>
    </recommendedName>
</protein>